<organism evidence="2 3">
    <name type="scientific">Pristionchus fissidentatus</name>
    <dbReference type="NCBI Taxonomy" id="1538716"/>
    <lineage>
        <taxon>Eukaryota</taxon>
        <taxon>Metazoa</taxon>
        <taxon>Ecdysozoa</taxon>
        <taxon>Nematoda</taxon>
        <taxon>Chromadorea</taxon>
        <taxon>Rhabditida</taxon>
        <taxon>Rhabditina</taxon>
        <taxon>Diplogasteromorpha</taxon>
        <taxon>Diplogasteroidea</taxon>
        <taxon>Neodiplogasteridae</taxon>
        <taxon>Pristionchus</taxon>
    </lineage>
</organism>
<evidence type="ECO:0000259" key="1">
    <source>
        <dbReference type="Pfam" id="PF02931"/>
    </source>
</evidence>
<dbReference type="EMBL" id="BTSY01000004">
    <property type="protein sequence ID" value="GMT25811.1"/>
    <property type="molecule type" value="Genomic_DNA"/>
</dbReference>
<dbReference type="GO" id="GO:0016020">
    <property type="term" value="C:membrane"/>
    <property type="evidence" value="ECO:0007669"/>
    <property type="project" value="InterPro"/>
</dbReference>
<dbReference type="Pfam" id="PF02931">
    <property type="entry name" value="Neur_chan_LBD"/>
    <property type="match status" value="1"/>
</dbReference>
<feature type="domain" description="Neurotransmitter-gated ion-channel ligand-binding" evidence="1">
    <location>
        <begin position="6"/>
        <end position="68"/>
    </location>
</feature>
<dbReference type="GO" id="GO:0005230">
    <property type="term" value="F:extracellular ligand-gated monoatomic ion channel activity"/>
    <property type="evidence" value="ECO:0007669"/>
    <property type="project" value="InterPro"/>
</dbReference>
<keyword evidence="3" id="KW-1185">Reference proteome</keyword>
<dbReference type="Proteomes" id="UP001432322">
    <property type="component" value="Unassembled WGS sequence"/>
</dbReference>
<dbReference type="InterPro" id="IPR036734">
    <property type="entry name" value="Neur_chan_lig-bd_sf"/>
</dbReference>
<evidence type="ECO:0000313" key="2">
    <source>
        <dbReference type="EMBL" id="GMT25811.1"/>
    </source>
</evidence>
<name>A0AAV5W1W7_9BILA</name>
<accession>A0AAV5W1W7</accession>
<comment type="caution">
    <text evidence="2">The sequence shown here is derived from an EMBL/GenBank/DDBJ whole genome shotgun (WGS) entry which is preliminary data.</text>
</comment>
<protein>
    <recommendedName>
        <fullName evidence="1">Neurotransmitter-gated ion-channel ligand-binding domain-containing protein</fullName>
    </recommendedName>
</protein>
<dbReference type="SUPFAM" id="SSF63712">
    <property type="entry name" value="Nicotinic receptor ligand binding domain-like"/>
    <property type="match status" value="1"/>
</dbReference>
<sequence length="79" mass="9077">NTTELPAEVEIALGYAHLTHVVEVEMTHNHVVGLSMKWRDPRLAWNPAQYGNIRYLYINSNQLWIPELSACESLTNKKT</sequence>
<dbReference type="Gene3D" id="2.70.170.10">
    <property type="entry name" value="Neurotransmitter-gated ion-channel ligand-binding domain"/>
    <property type="match status" value="1"/>
</dbReference>
<dbReference type="InterPro" id="IPR006202">
    <property type="entry name" value="Neur_chan_lig-bd"/>
</dbReference>
<gene>
    <name evidence="2" type="ORF">PFISCL1PPCAC_17108</name>
</gene>
<dbReference type="AlphaFoldDB" id="A0AAV5W1W7"/>
<proteinExistence type="predicted"/>
<evidence type="ECO:0000313" key="3">
    <source>
        <dbReference type="Proteomes" id="UP001432322"/>
    </source>
</evidence>
<reference evidence="2" key="1">
    <citation type="submission" date="2023-10" db="EMBL/GenBank/DDBJ databases">
        <title>Genome assembly of Pristionchus species.</title>
        <authorList>
            <person name="Yoshida K."/>
            <person name="Sommer R.J."/>
        </authorList>
    </citation>
    <scope>NUCLEOTIDE SEQUENCE</scope>
    <source>
        <strain evidence="2">RS5133</strain>
    </source>
</reference>
<feature type="non-terminal residue" evidence="2">
    <location>
        <position position="1"/>
    </location>
</feature>